<comment type="caution">
    <text evidence="1">The sequence shown here is derived from an EMBL/GenBank/DDBJ whole genome shotgun (WGS) entry which is preliminary data.</text>
</comment>
<dbReference type="EMBL" id="BART01023003">
    <property type="protein sequence ID" value="GAH03229.1"/>
    <property type="molecule type" value="Genomic_DNA"/>
</dbReference>
<organism evidence="1">
    <name type="scientific">marine sediment metagenome</name>
    <dbReference type="NCBI Taxonomy" id="412755"/>
    <lineage>
        <taxon>unclassified sequences</taxon>
        <taxon>metagenomes</taxon>
        <taxon>ecological metagenomes</taxon>
    </lineage>
</organism>
<gene>
    <name evidence="1" type="ORF">S01H4_41976</name>
</gene>
<dbReference type="AlphaFoldDB" id="X1DDT4"/>
<proteinExistence type="predicted"/>
<name>X1DDT4_9ZZZZ</name>
<sequence>MDPEMRDILEPYVGKAIGSNARKPFYVDQYTLVSVTDSYFTL</sequence>
<evidence type="ECO:0000313" key="1">
    <source>
        <dbReference type="EMBL" id="GAH03229.1"/>
    </source>
</evidence>
<feature type="non-terminal residue" evidence="1">
    <location>
        <position position="42"/>
    </location>
</feature>
<accession>X1DDT4</accession>
<protein>
    <submittedName>
        <fullName evidence="1">Uncharacterized protein</fullName>
    </submittedName>
</protein>
<reference evidence="1" key="1">
    <citation type="journal article" date="2014" name="Front. Microbiol.">
        <title>High frequency of phylogenetically diverse reductive dehalogenase-homologous genes in deep subseafloor sedimentary metagenomes.</title>
        <authorList>
            <person name="Kawai M."/>
            <person name="Futagami T."/>
            <person name="Toyoda A."/>
            <person name="Takaki Y."/>
            <person name="Nishi S."/>
            <person name="Hori S."/>
            <person name="Arai W."/>
            <person name="Tsubouchi T."/>
            <person name="Morono Y."/>
            <person name="Uchiyama I."/>
            <person name="Ito T."/>
            <person name="Fujiyama A."/>
            <person name="Inagaki F."/>
            <person name="Takami H."/>
        </authorList>
    </citation>
    <scope>NUCLEOTIDE SEQUENCE</scope>
    <source>
        <strain evidence="1">Expedition CK06-06</strain>
    </source>
</reference>